<feature type="transmembrane region" description="Helical" evidence="6">
    <location>
        <begin position="12"/>
        <end position="29"/>
    </location>
</feature>
<evidence type="ECO:0000256" key="6">
    <source>
        <dbReference type="SAM" id="Phobius"/>
    </source>
</evidence>
<keyword evidence="3 6" id="KW-1133">Transmembrane helix</keyword>
<dbReference type="Proteomes" id="UP001305647">
    <property type="component" value="Unassembled WGS sequence"/>
</dbReference>
<dbReference type="InterPro" id="IPR049326">
    <property type="entry name" value="Rhodopsin_dom_fungi"/>
</dbReference>
<keyword evidence="9" id="KW-1185">Reference proteome</keyword>
<evidence type="ECO:0000256" key="1">
    <source>
        <dbReference type="ARBA" id="ARBA00004141"/>
    </source>
</evidence>
<keyword evidence="4 6" id="KW-0472">Membrane</keyword>
<organism evidence="8 9">
    <name type="scientific">Parathielavia hyrcaniae</name>
    <dbReference type="NCBI Taxonomy" id="113614"/>
    <lineage>
        <taxon>Eukaryota</taxon>
        <taxon>Fungi</taxon>
        <taxon>Dikarya</taxon>
        <taxon>Ascomycota</taxon>
        <taxon>Pezizomycotina</taxon>
        <taxon>Sordariomycetes</taxon>
        <taxon>Sordariomycetidae</taxon>
        <taxon>Sordariales</taxon>
        <taxon>Chaetomiaceae</taxon>
        <taxon>Parathielavia</taxon>
    </lineage>
</organism>
<evidence type="ECO:0000259" key="7">
    <source>
        <dbReference type="Pfam" id="PF20684"/>
    </source>
</evidence>
<gene>
    <name evidence="8" type="ORF">N658DRAFT_459748</name>
</gene>
<dbReference type="EMBL" id="MU863780">
    <property type="protein sequence ID" value="KAK4095818.1"/>
    <property type="molecule type" value="Genomic_DNA"/>
</dbReference>
<protein>
    <recommendedName>
        <fullName evidence="7">Rhodopsin domain-containing protein</fullName>
    </recommendedName>
</protein>
<feature type="transmembrane region" description="Helical" evidence="6">
    <location>
        <begin position="41"/>
        <end position="62"/>
    </location>
</feature>
<reference evidence="8" key="1">
    <citation type="journal article" date="2023" name="Mol. Phylogenet. Evol.">
        <title>Genome-scale phylogeny and comparative genomics of the fungal order Sordariales.</title>
        <authorList>
            <person name="Hensen N."/>
            <person name="Bonometti L."/>
            <person name="Westerberg I."/>
            <person name="Brannstrom I.O."/>
            <person name="Guillou S."/>
            <person name="Cros-Aarteil S."/>
            <person name="Calhoun S."/>
            <person name="Haridas S."/>
            <person name="Kuo A."/>
            <person name="Mondo S."/>
            <person name="Pangilinan J."/>
            <person name="Riley R."/>
            <person name="LaButti K."/>
            <person name="Andreopoulos B."/>
            <person name="Lipzen A."/>
            <person name="Chen C."/>
            <person name="Yan M."/>
            <person name="Daum C."/>
            <person name="Ng V."/>
            <person name="Clum A."/>
            <person name="Steindorff A."/>
            <person name="Ohm R.A."/>
            <person name="Martin F."/>
            <person name="Silar P."/>
            <person name="Natvig D.O."/>
            <person name="Lalanne C."/>
            <person name="Gautier V."/>
            <person name="Ament-Velasquez S.L."/>
            <person name="Kruys A."/>
            <person name="Hutchinson M.I."/>
            <person name="Powell A.J."/>
            <person name="Barry K."/>
            <person name="Miller A.N."/>
            <person name="Grigoriev I.V."/>
            <person name="Debuchy R."/>
            <person name="Gladieux P."/>
            <person name="Hiltunen Thoren M."/>
            <person name="Johannesson H."/>
        </authorList>
    </citation>
    <scope>NUCLEOTIDE SEQUENCE</scope>
    <source>
        <strain evidence="8">CBS 757.83</strain>
    </source>
</reference>
<accession>A0AAN6SWD8</accession>
<dbReference type="GO" id="GO:0016020">
    <property type="term" value="C:membrane"/>
    <property type="evidence" value="ECO:0007669"/>
    <property type="project" value="UniProtKB-SubCell"/>
</dbReference>
<dbReference type="PANTHER" id="PTHR33048">
    <property type="entry name" value="PTH11-LIKE INTEGRAL MEMBRANE PROTEIN (AFU_ORTHOLOGUE AFUA_5G11245)"/>
    <property type="match status" value="1"/>
</dbReference>
<dbReference type="AlphaFoldDB" id="A0AAN6SWD8"/>
<feature type="transmembrane region" description="Helical" evidence="6">
    <location>
        <begin position="245"/>
        <end position="269"/>
    </location>
</feature>
<feature type="transmembrane region" description="Helical" evidence="6">
    <location>
        <begin position="171"/>
        <end position="195"/>
    </location>
</feature>
<feature type="domain" description="Rhodopsin" evidence="7">
    <location>
        <begin position="30"/>
        <end position="270"/>
    </location>
</feature>
<feature type="transmembrane region" description="Helical" evidence="6">
    <location>
        <begin position="207"/>
        <end position="225"/>
    </location>
</feature>
<dbReference type="InterPro" id="IPR052337">
    <property type="entry name" value="SAT4-like"/>
</dbReference>
<dbReference type="Pfam" id="PF20684">
    <property type="entry name" value="Fung_rhodopsin"/>
    <property type="match status" value="1"/>
</dbReference>
<name>A0AAN6SWD8_9PEZI</name>
<dbReference type="PANTHER" id="PTHR33048:SF42">
    <property type="entry name" value="INTEGRAL MEMBRANE PROTEIN"/>
    <property type="match status" value="1"/>
</dbReference>
<feature type="non-terminal residue" evidence="8">
    <location>
        <position position="275"/>
    </location>
</feature>
<reference evidence="8" key="2">
    <citation type="submission" date="2023-05" db="EMBL/GenBank/DDBJ databases">
        <authorList>
            <consortium name="Lawrence Berkeley National Laboratory"/>
            <person name="Steindorff A."/>
            <person name="Hensen N."/>
            <person name="Bonometti L."/>
            <person name="Westerberg I."/>
            <person name="Brannstrom I.O."/>
            <person name="Guillou S."/>
            <person name="Cros-Aarteil S."/>
            <person name="Calhoun S."/>
            <person name="Haridas S."/>
            <person name="Kuo A."/>
            <person name="Mondo S."/>
            <person name="Pangilinan J."/>
            <person name="Riley R."/>
            <person name="Labutti K."/>
            <person name="Andreopoulos B."/>
            <person name="Lipzen A."/>
            <person name="Chen C."/>
            <person name="Yanf M."/>
            <person name="Daum C."/>
            <person name="Ng V."/>
            <person name="Clum A."/>
            <person name="Ohm R."/>
            <person name="Martin F."/>
            <person name="Silar P."/>
            <person name="Natvig D."/>
            <person name="Lalanne C."/>
            <person name="Gautier V."/>
            <person name="Ament-Velasquez S.L."/>
            <person name="Kruys A."/>
            <person name="Hutchinson M.I."/>
            <person name="Powell A.J."/>
            <person name="Barry K."/>
            <person name="Miller A.N."/>
            <person name="Grigoriev I.V."/>
            <person name="Debuchy R."/>
            <person name="Gladieux P."/>
            <person name="Thoren M.H."/>
            <person name="Johannesson H."/>
        </authorList>
    </citation>
    <scope>NUCLEOTIDE SEQUENCE</scope>
    <source>
        <strain evidence="8">CBS 757.83</strain>
    </source>
</reference>
<feature type="transmembrane region" description="Helical" evidence="6">
    <location>
        <begin position="91"/>
        <end position="114"/>
    </location>
</feature>
<comment type="caution">
    <text evidence="8">The sequence shown here is derived from an EMBL/GenBank/DDBJ whole genome shotgun (WGS) entry which is preliminary data.</text>
</comment>
<evidence type="ECO:0000256" key="2">
    <source>
        <dbReference type="ARBA" id="ARBA00022692"/>
    </source>
</evidence>
<keyword evidence="2 6" id="KW-0812">Transmembrane</keyword>
<feature type="transmembrane region" description="Helical" evidence="6">
    <location>
        <begin position="126"/>
        <end position="147"/>
    </location>
</feature>
<proteinExistence type="inferred from homology"/>
<sequence length="275" mass="30733">MQAPDVSLRRQILAALWSMVAVSGAFISLKTVAKRRRRMRLWWDDYLMLISWLCLGVGSVFLTDATMHGLGRHIQLLDTDERSALLRSGHVGAVLTMASSAWSKVSFALFLLRISSSGCTEWIRRGIWGIIVSLNAMLAVTITMTLISCRPTEKIWRPEIEGTCLDDSVKVFWVMALAVYSGVADLILAFLPWKIIWCLPVQRRDKVGLVAVMSLGIFAAMASFTRCAYVPAMVAQDFSFDGWKLVCWAVFEPTLTIVAACVPVVRTFLRDLIHS</sequence>
<evidence type="ECO:0000313" key="9">
    <source>
        <dbReference type="Proteomes" id="UP001305647"/>
    </source>
</evidence>
<comment type="similarity">
    <text evidence="5">Belongs to the SAT4 family.</text>
</comment>
<evidence type="ECO:0000256" key="4">
    <source>
        <dbReference type="ARBA" id="ARBA00023136"/>
    </source>
</evidence>
<evidence type="ECO:0000313" key="8">
    <source>
        <dbReference type="EMBL" id="KAK4095818.1"/>
    </source>
</evidence>
<comment type="subcellular location">
    <subcellularLocation>
        <location evidence="1">Membrane</location>
        <topology evidence="1">Multi-pass membrane protein</topology>
    </subcellularLocation>
</comment>
<evidence type="ECO:0000256" key="3">
    <source>
        <dbReference type="ARBA" id="ARBA00022989"/>
    </source>
</evidence>
<evidence type="ECO:0000256" key="5">
    <source>
        <dbReference type="ARBA" id="ARBA00038359"/>
    </source>
</evidence>